<dbReference type="Pfam" id="PF00563">
    <property type="entry name" value="EAL"/>
    <property type="match status" value="1"/>
</dbReference>
<dbReference type="Proteomes" id="UP001205740">
    <property type="component" value="Unassembled WGS sequence"/>
</dbReference>
<dbReference type="Gene3D" id="3.20.20.450">
    <property type="entry name" value="EAL domain"/>
    <property type="match status" value="1"/>
</dbReference>
<sequence length="404" mass="42149">MSAILGDPSCVVPVFQPVVEPATGRTAGYEALARWPGLPDISPLEAFDAARRGGSAATMDWWCRRRAVEGVHRRGPGTARHVFVNVEPDCLAAPPPWGPTPVLTDPAGTETGVRVVLELTERTLLQDPPAVIAGVEWARALGFGIALDDVGALPECLALLDVIAPDVVKLDRSLTQMSAHGLEAARAINAAGDLARRRGSVILAEGVETDEHEDCALSMGATLAQGYRYGRPGPLPERAAEASPIRIVDSRRGRIRSLPDILDDAPTAVGDAREAVDACALVESLAASEHRAGCVVATMHGARHLSAEIAGRYRGLSGRHAFVGISAPGLGPSPRPGVRGPRSPELPDPGAFAVASIGADHAVAVLAAPLVASDPRGSVRWCITTDRDVVADIARAVIGTLAPR</sequence>
<gene>
    <name evidence="3" type="ORF">LX12_001361</name>
</gene>
<evidence type="ECO:0000313" key="4">
    <source>
        <dbReference type="Proteomes" id="UP001205740"/>
    </source>
</evidence>
<evidence type="ECO:0000259" key="2">
    <source>
        <dbReference type="PROSITE" id="PS50883"/>
    </source>
</evidence>
<dbReference type="CDD" id="cd01948">
    <property type="entry name" value="EAL"/>
    <property type="match status" value="1"/>
</dbReference>
<evidence type="ECO:0000256" key="1">
    <source>
        <dbReference type="SAM" id="MobiDB-lite"/>
    </source>
</evidence>
<dbReference type="InterPro" id="IPR050706">
    <property type="entry name" value="Cyclic-di-GMP_PDE-like"/>
</dbReference>
<reference evidence="3 4" key="1">
    <citation type="submission" date="2022-06" db="EMBL/GenBank/DDBJ databases">
        <title>Genomic Encyclopedia of Archaeal and Bacterial Type Strains, Phase II (KMG-II): from individual species to whole genera.</title>
        <authorList>
            <person name="Goeker M."/>
        </authorList>
    </citation>
    <scope>NUCLEOTIDE SEQUENCE [LARGE SCALE GENOMIC DNA]</scope>
    <source>
        <strain evidence="3 4">DSM 45037</strain>
    </source>
</reference>
<dbReference type="InterPro" id="IPR035919">
    <property type="entry name" value="EAL_sf"/>
</dbReference>
<accession>A0ABT1H080</accession>
<evidence type="ECO:0000313" key="3">
    <source>
        <dbReference type="EMBL" id="MCP2160182.1"/>
    </source>
</evidence>
<dbReference type="InterPro" id="IPR001633">
    <property type="entry name" value="EAL_dom"/>
</dbReference>
<dbReference type="SUPFAM" id="SSF141868">
    <property type="entry name" value="EAL domain-like"/>
    <property type="match status" value="1"/>
</dbReference>
<organism evidence="3 4">
    <name type="scientific">Williamsia serinedens</name>
    <dbReference type="NCBI Taxonomy" id="391736"/>
    <lineage>
        <taxon>Bacteria</taxon>
        <taxon>Bacillati</taxon>
        <taxon>Actinomycetota</taxon>
        <taxon>Actinomycetes</taxon>
        <taxon>Mycobacteriales</taxon>
        <taxon>Nocardiaceae</taxon>
        <taxon>Williamsia</taxon>
    </lineage>
</organism>
<dbReference type="PANTHER" id="PTHR33121:SF76">
    <property type="entry name" value="SIGNALING PROTEIN"/>
    <property type="match status" value="1"/>
</dbReference>
<keyword evidence="4" id="KW-1185">Reference proteome</keyword>
<dbReference type="EMBL" id="JAMTCG010000002">
    <property type="protein sequence ID" value="MCP2160182.1"/>
    <property type="molecule type" value="Genomic_DNA"/>
</dbReference>
<proteinExistence type="predicted"/>
<dbReference type="PANTHER" id="PTHR33121">
    <property type="entry name" value="CYCLIC DI-GMP PHOSPHODIESTERASE PDEF"/>
    <property type="match status" value="1"/>
</dbReference>
<feature type="compositionally biased region" description="Low complexity" evidence="1">
    <location>
        <begin position="328"/>
        <end position="343"/>
    </location>
</feature>
<comment type="caution">
    <text evidence="3">The sequence shown here is derived from an EMBL/GenBank/DDBJ whole genome shotgun (WGS) entry which is preliminary data.</text>
</comment>
<dbReference type="PROSITE" id="PS50883">
    <property type="entry name" value="EAL"/>
    <property type="match status" value="1"/>
</dbReference>
<dbReference type="SMART" id="SM00052">
    <property type="entry name" value="EAL"/>
    <property type="match status" value="1"/>
</dbReference>
<name>A0ABT1H080_9NOCA</name>
<feature type="region of interest" description="Disordered" evidence="1">
    <location>
        <begin position="327"/>
        <end position="346"/>
    </location>
</feature>
<feature type="domain" description="EAL" evidence="2">
    <location>
        <begin position="1"/>
        <end position="246"/>
    </location>
</feature>
<protein>
    <submittedName>
        <fullName evidence="3">EAL domain, c-di-GMP-specific phosphodiesterase class I (Or its enzymatically inactive variant)</fullName>
    </submittedName>
</protein>